<proteinExistence type="predicted"/>
<reference evidence="1 2" key="1">
    <citation type="journal article" date="2018" name="Science">
        <title>The opium poppy genome and morphinan production.</title>
        <authorList>
            <person name="Guo L."/>
            <person name="Winzer T."/>
            <person name="Yang X."/>
            <person name="Li Y."/>
            <person name="Ning Z."/>
            <person name="He Z."/>
            <person name="Teodor R."/>
            <person name="Lu Y."/>
            <person name="Bowser T.A."/>
            <person name="Graham I.A."/>
            <person name="Ye K."/>
        </authorList>
    </citation>
    <scope>NUCLEOTIDE SEQUENCE [LARGE SCALE GENOMIC DNA]</scope>
    <source>
        <strain evidence="2">cv. HN1</strain>
        <tissue evidence="1">Leaves</tissue>
    </source>
</reference>
<evidence type="ECO:0000313" key="1">
    <source>
        <dbReference type="EMBL" id="RZC60996.1"/>
    </source>
</evidence>
<protein>
    <submittedName>
        <fullName evidence="1">Uncharacterized protein</fullName>
    </submittedName>
</protein>
<accession>A0A4Y7JKB6</accession>
<name>A0A4Y7JKB6_PAPSO</name>
<dbReference type="InterPro" id="IPR036013">
    <property type="entry name" value="Band_7/SPFH_dom_sf"/>
</dbReference>
<gene>
    <name evidence="1" type="ORF">C5167_022745</name>
</gene>
<sequence length="75" mass="8402">MYARRSSSQNLIQILYVDRIAYVQSLKEEAIPVPDQPAITKENVMLSIDGVLCIKVPPICQMNGAAVRQVIFRTP</sequence>
<dbReference type="Proteomes" id="UP000316621">
    <property type="component" value="Chromosome 5"/>
</dbReference>
<dbReference type="Gramene" id="RZC60996">
    <property type="protein sequence ID" value="RZC60996"/>
    <property type="gene ID" value="C5167_022745"/>
</dbReference>
<keyword evidence="2" id="KW-1185">Reference proteome</keyword>
<dbReference type="AlphaFoldDB" id="A0A4Y7JKB6"/>
<organism evidence="1 2">
    <name type="scientific">Papaver somniferum</name>
    <name type="common">Opium poppy</name>
    <dbReference type="NCBI Taxonomy" id="3469"/>
    <lineage>
        <taxon>Eukaryota</taxon>
        <taxon>Viridiplantae</taxon>
        <taxon>Streptophyta</taxon>
        <taxon>Embryophyta</taxon>
        <taxon>Tracheophyta</taxon>
        <taxon>Spermatophyta</taxon>
        <taxon>Magnoliopsida</taxon>
        <taxon>Ranunculales</taxon>
        <taxon>Papaveraceae</taxon>
        <taxon>Papaveroideae</taxon>
        <taxon>Papaver</taxon>
    </lineage>
</organism>
<dbReference type="SUPFAM" id="SSF117892">
    <property type="entry name" value="Band 7/SPFH domain"/>
    <property type="match status" value="1"/>
</dbReference>
<dbReference type="STRING" id="3469.A0A4Y7JKB6"/>
<evidence type="ECO:0000313" key="2">
    <source>
        <dbReference type="Proteomes" id="UP000316621"/>
    </source>
</evidence>
<dbReference type="EMBL" id="CM010719">
    <property type="protein sequence ID" value="RZC60996.1"/>
    <property type="molecule type" value="Genomic_DNA"/>
</dbReference>